<keyword evidence="3" id="KW-1185">Reference proteome</keyword>
<evidence type="ECO:0008006" key="4">
    <source>
        <dbReference type="Google" id="ProtNLM"/>
    </source>
</evidence>
<proteinExistence type="predicted"/>
<feature type="transmembrane region" description="Helical" evidence="1">
    <location>
        <begin position="78"/>
        <end position="101"/>
    </location>
</feature>
<dbReference type="EMBL" id="BAAAYL010000001">
    <property type="protein sequence ID" value="GAA3377976.1"/>
    <property type="molecule type" value="Genomic_DNA"/>
</dbReference>
<dbReference type="Proteomes" id="UP001499990">
    <property type="component" value="Unassembled WGS sequence"/>
</dbReference>
<keyword evidence="1" id="KW-0812">Transmembrane</keyword>
<keyword evidence="1" id="KW-1133">Transmembrane helix</keyword>
<evidence type="ECO:0000313" key="3">
    <source>
        <dbReference type="Proteomes" id="UP001499990"/>
    </source>
</evidence>
<protein>
    <recommendedName>
        <fullName evidence="4">DUF4345 domain-containing protein</fullName>
    </recommendedName>
</protein>
<accession>A0ABP6SJF3</accession>
<reference evidence="3" key="1">
    <citation type="journal article" date="2019" name="Int. J. Syst. Evol. Microbiol.">
        <title>The Global Catalogue of Microorganisms (GCM) 10K type strain sequencing project: providing services to taxonomists for standard genome sequencing and annotation.</title>
        <authorList>
            <consortium name="The Broad Institute Genomics Platform"/>
            <consortium name="The Broad Institute Genome Sequencing Center for Infectious Disease"/>
            <person name="Wu L."/>
            <person name="Ma J."/>
        </authorList>
    </citation>
    <scope>NUCLEOTIDE SEQUENCE [LARGE SCALE GENOMIC DNA]</scope>
    <source>
        <strain evidence="3">JCM 9651</strain>
    </source>
</reference>
<organism evidence="2 3">
    <name type="scientific">Streptomyces sannanensis</name>
    <dbReference type="NCBI Taxonomy" id="285536"/>
    <lineage>
        <taxon>Bacteria</taxon>
        <taxon>Bacillati</taxon>
        <taxon>Actinomycetota</taxon>
        <taxon>Actinomycetes</taxon>
        <taxon>Kitasatosporales</taxon>
        <taxon>Streptomycetaceae</taxon>
        <taxon>Streptomyces</taxon>
    </lineage>
</organism>
<sequence length="181" mass="19203">MDRRGPQPGRPVRLHTVANPSSGFRPQARMSAPYGFATVPGQEARCPPVSSLRGAGAFCALSSAVLHLLLVPDHLKEMPYIGVLFLIGSIALICAAAGLALRNPAPAWLFGALVSGGMIVGFTLSRTVGLPNYHEQGWEPPYGVLCLIAEAGFIAAFVAWRRVQETPAPIIPLRVKVPTGK</sequence>
<evidence type="ECO:0000313" key="2">
    <source>
        <dbReference type="EMBL" id="GAA3377976.1"/>
    </source>
</evidence>
<keyword evidence="1" id="KW-0472">Membrane</keyword>
<gene>
    <name evidence="2" type="ORF">GCM10020367_55750</name>
</gene>
<comment type="caution">
    <text evidence="2">The sequence shown here is derived from an EMBL/GenBank/DDBJ whole genome shotgun (WGS) entry which is preliminary data.</text>
</comment>
<feature type="transmembrane region" description="Helical" evidence="1">
    <location>
        <begin position="141"/>
        <end position="160"/>
    </location>
</feature>
<name>A0ABP6SJF3_9ACTN</name>
<evidence type="ECO:0000256" key="1">
    <source>
        <dbReference type="SAM" id="Phobius"/>
    </source>
</evidence>
<feature type="transmembrane region" description="Helical" evidence="1">
    <location>
        <begin position="55"/>
        <end position="72"/>
    </location>
</feature>
<feature type="transmembrane region" description="Helical" evidence="1">
    <location>
        <begin position="108"/>
        <end position="129"/>
    </location>
</feature>